<evidence type="ECO:0000313" key="4">
    <source>
        <dbReference type="EMBL" id="RMZ56870.1"/>
    </source>
</evidence>
<accession>A0A3M7L4H4</accession>
<dbReference type="InterPro" id="IPR029060">
    <property type="entry name" value="PIN-like_dom_sf"/>
</dbReference>
<organism evidence="4 5">
    <name type="scientific">Auxenochlorella protothecoides</name>
    <name type="common">Green microalga</name>
    <name type="synonym">Chlorella protothecoides</name>
    <dbReference type="NCBI Taxonomy" id="3075"/>
    <lineage>
        <taxon>Eukaryota</taxon>
        <taxon>Viridiplantae</taxon>
        <taxon>Chlorophyta</taxon>
        <taxon>core chlorophytes</taxon>
        <taxon>Trebouxiophyceae</taxon>
        <taxon>Chlorellales</taxon>
        <taxon>Chlorellaceae</taxon>
        <taxon>Auxenochlorella</taxon>
    </lineage>
</organism>
<dbReference type="InterPro" id="IPR006086">
    <property type="entry name" value="XPG-I_dom"/>
</dbReference>
<dbReference type="Pfam" id="PF00867">
    <property type="entry name" value="XPG_I"/>
    <property type="match status" value="1"/>
</dbReference>
<dbReference type="Gene3D" id="3.40.50.1010">
    <property type="entry name" value="5'-nuclease"/>
    <property type="match status" value="2"/>
</dbReference>
<feature type="domain" description="XPG-I" evidence="2">
    <location>
        <begin position="132"/>
        <end position="206"/>
    </location>
</feature>
<proteinExistence type="predicted"/>
<evidence type="ECO:0000313" key="5">
    <source>
        <dbReference type="Proteomes" id="UP000279271"/>
    </source>
</evidence>
<feature type="compositionally biased region" description="Low complexity" evidence="1">
    <location>
        <begin position="443"/>
        <end position="455"/>
    </location>
</feature>
<dbReference type="GO" id="GO:0017108">
    <property type="term" value="F:5'-flap endonuclease activity"/>
    <property type="evidence" value="ECO:0007669"/>
    <property type="project" value="TreeGrafter"/>
</dbReference>
<evidence type="ECO:0000259" key="2">
    <source>
        <dbReference type="SMART" id="SM00484"/>
    </source>
</evidence>
<dbReference type="PANTHER" id="PTHR11081">
    <property type="entry name" value="FLAP ENDONUCLEASE FAMILY MEMBER"/>
    <property type="match status" value="1"/>
</dbReference>
<gene>
    <name evidence="4" type="ORF">APUTEX25_002959</name>
</gene>
<dbReference type="PANTHER" id="PTHR11081:SF59">
    <property type="entry name" value="FI23547P1"/>
    <property type="match status" value="1"/>
</dbReference>
<name>A0A3M7L4H4_AUXPR</name>
<dbReference type="SUPFAM" id="SSF88723">
    <property type="entry name" value="PIN domain-like"/>
    <property type="match status" value="1"/>
</dbReference>
<dbReference type="Proteomes" id="UP000279271">
    <property type="component" value="Unassembled WGS sequence"/>
</dbReference>
<dbReference type="EMBL" id="QOKY01000135">
    <property type="protein sequence ID" value="RMZ56870.1"/>
    <property type="molecule type" value="Genomic_DNA"/>
</dbReference>
<evidence type="ECO:0000256" key="1">
    <source>
        <dbReference type="SAM" id="MobiDB-lite"/>
    </source>
</evidence>
<dbReference type="InterPro" id="IPR006085">
    <property type="entry name" value="XPG_DNA_repair_N"/>
</dbReference>
<feature type="region of interest" description="Disordered" evidence="1">
    <location>
        <begin position="428"/>
        <end position="463"/>
    </location>
</feature>
<dbReference type="SMART" id="SM00485">
    <property type="entry name" value="XPGN"/>
    <property type="match status" value="1"/>
</dbReference>
<dbReference type="AlphaFoldDB" id="A0A3M7L4H4"/>
<dbReference type="PRINTS" id="PR00853">
    <property type="entry name" value="XPGRADSUPER"/>
</dbReference>
<evidence type="ECO:0008006" key="6">
    <source>
        <dbReference type="Google" id="ProtNLM"/>
    </source>
</evidence>
<dbReference type="CDD" id="cd09869">
    <property type="entry name" value="PIN_GEN1"/>
    <property type="match status" value="1"/>
</dbReference>
<sequence>MGIASLWKLLTEEGVVRKLSGSDPSQHHTLLSELDGTAIAVDLSAWIMQADQQLALLPHFGRTERCMKVALERSIQWLRHGCLPVIVVEGRAPAEKLAAVQARYAARNGVDGGGRGSSSFIALGKSVGVMLQQLGLPVFYSPGEAEATCAALVRAGRVDAAASFDSDTMVHGAERVYHTLKLSTLKPGECELVSCDLGDIRKALGIQRGGQVALSVIAMLAGSDYDLVGTSGVGSDDSGVLEALEALVARPPDAELAALTKCTGCKRCGHEGGRKGAVARHTPKNPCPCCAELDAAGAGRGPAGEEGDGAGAARAEGCRARAFARCDCAFHRREAERGVEAIAREAEWGCGIGAALLARSHGYRRSGGRGGARPAPASPETQGLLARLLVQQRARALLGPKPSAGPAVARGPDSAVLAAARGVIGASPRKRGLREAGGGGGPASPAGAALLQGAGTQRSPAKSADIRRYVEQGSPGRLGATACEGGELDLTTPEGCCRSPAIDLTQT</sequence>
<dbReference type="InterPro" id="IPR006084">
    <property type="entry name" value="XPG/Rad2"/>
</dbReference>
<evidence type="ECO:0000259" key="3">
    <source>
        <dbReference type="SMART" id="SM00485"/>
    </source>
</evidence>
<protein>
    <recommendedName>
        <fullName evidence="6">XPG-I domain-containing protein</fullName>
    </recommendedName>
</protein>
<feature type="domain" description="XPG N-terminal" evidence="3">
    <location>
        <begin position="1"/>
        <end position="110"/>
    </location>
</feature>
<dbReference type="Pfam" id="PF00752">
    <property type="entry name" value="XPG_N"/>
    <property type="match status" value="1"/>
</dbReference>
<reference evidence="5" key="1">
    <citation type="journal article" date="2018" name="Algal Res.">
        <title>Characterization of plant carbon substrate utilization by Auxenochlorella protothecoides.</title>
        <authorList>
            <person name="Vogler B.W."/>
            <person name="Starkenburg S.R."/>
            <person name="Sudasinghe N."/>
            <person name="Schambach J.Y."/>
            <person name="Rollin J.A."/>
            <person name="Pattathil S."/>
            <person name="Barry A.N."/>
        </authorList>
    </citation>
    <scope>NUCLEOTIDE SEQUENCE [LARGE SCALE GENOMIC DNA]</scope>
    <source>
        <strain evidence="5">UTEX 25</strain>
    </source>
</reference>
<dbReference type="SMART" id="SM00484">
    <property type="entry name" value="XPGI"/>
    <property type="match status" value="1"/>
</dbReference>
<comment type="caution">
    <text evidence="4">The sequence shown here is derived from an EMBL/GenBank/DDBJ whole genome shotgun (WGS) entry which is preliminary data.</text>
</comment>